<dbReference type="CDD" id="cd01130">
    <property type="entry name" value="VirB11-like_ATPase"/>
    <property type="match status" value="1"/>
</dbReference>
<proteinExistence type="inferred from homology"/>
<gene>
    <name evidence="3" type="ORF">H4F90_00305</name>
</gene>
<dbReference type="AlphaFoldDB" id="A0A839HI32"/>
<dbReference type="Gene3D" id="3.40.50.300">
    <property type="entry name" value="P-loop containing nucleotide triphosphate hydrolases"/>
    <property type="match status" value="1"/>
</dbReference>
<sequence length="469" mass="51427">MNPSDEALPSLRDALRRSASGGSDFLGERLRSLAQTQRDSRVIADGAGMLPGVGPSHSSYSQVRHRLHRGLLEVLNPQAVAQAGMPQIQAAIEAYLDDALARESLPLSRAERDQLGEDLLYEVIGLGPLSPLMTDPTVADILINGPHQVYVERHGLLELSEVRFHDNEHLMLTIERILARVGRRVDESQPMADARLPDGSRVNVIVPPIAVHGPSMSIRRFMREVYGMKELVAGGSLTAKAAEFLRLAVKARLNIIVSGGTGSGKTTMLNCLSNHIPEGERILTVEDTAELRLNHRHIVTLEARPANAEGRGHVSIRDIVRNALRMRPDRIIVGEVRGGEALDILQAMNTGHDGSLATLHSNSPRDTLARLETMMLMAEVELPQRVLREQVGSALDLIVHLGRFADGSRRVTHITEVVDVDNGTVLTQDLFLTRREGEHIVMRGQGIVPAAAREFHERGVELDPALFQP</sequence>
<dbReference type="RefSeq" id="WP_182660371.1">
    <property type="nucleotide sequence ID" value="NZ_JACIVI010000001.1"/>
</dbReference>
<dbReference type="PANTHER" id="PTHR30486">
    <property type="entry name" value="TWITCHING MOTILITY PROTEIN PILT"/>
    <property type="match status" value="1"/>
</dbReference>
<dbReference type="SUPFAM" id="SSF52540">
    <property type="entry name" value="P-loop containing nucleoside triphosphate hydrolases"/>
    <property type="match status" value="1"/>
</dbReference>
<comment type="caution">
    <text evidence="3">The sequence shown here is derived from an EMBL/GenBank/DDBJ whole genome shotgun (WGS) entry which is preliminary data.</text>
</comment>
<dbReference type="EMBL" id="JACIVI010000001">
    <property type="protein sequence ID" value="MBB1160422.1"/>
    <property type="molecule type" value="Genomic_DNA"/>
</dbReference>
<organism evidence="3 4">
    <name type="scientific">Aquariibacter albus</name>
    <dbReference type="NCBI Taxonomy" id="2759899"/>
    <lineage>
        <taxon>Bacteria</taxon>
        <taxon>Pseudomonadati</taxon>
        <taxon>Pseudomonadota</taxon>
        <taxon>Betaproteobacteria</taxon>
        <taxon>Burkholderiales</taxon>
        <taxon>Sphaerotilaceae</taxon>
        <taxon>Aquariibacter</taxon>
    </lineage>
</organism>
<evidence type="ECO:0000256" key="1">
    <source>
        <dbReference type="ARBA" id="ARBA00006611"/>
    </source>
</evidence>
<dbReference type="Pfam" id="PF00437">
    <property type="entry name" value="T2SSE"/>
    <property type="match status" value="1"/>
</dbReference>
<protein>
    <submittedName>
        <fullName evidence="3">CpaF family protein</fullName>
    </submittedName>
</protein>
<evidence type="ECO:0000313" key="4">
    <source>
        <dbReference type="Proteomes" id="UP000586093"/>
    </source>
</evidence>
<feature type="domain" description="Bacterial type II secretion system protein E" evidence="2">
    <location>
        <begin position="126"/>
        <end position="406"/>
    </location>
</feature>
<comment type="similarity">
    <text evidence="1">Belongs to the GSP E family.</text>
</comment>
<reference evidence="3 4" key="1">
    <citation type="submission" date="2020-08" db="EMBL/GenBank/DDBJ databases">
        <title>Aquariorum lacteus gen. nov., sp. nov., a new member of the family Comamonadaceae, isolated from freshwater aquarium.</title>
        <authorList>
            <person name="Chun S.-J."/>
        </authorList>
    </citation>
    <scope>NUCLEOTIDE SEQUENCE [LARGE SCALE GENOMIC DNA]</scope>
    <source>
        <strain evidence="3 4">SJAQ100</strain>
    </source>
</reference>
<dbReference type="InterPro" id="IPR001482">
    <property type="entry name" value="T2SS/T4SS_dom"/>
</dbReference>
<dbReference type="InterPro" id="IPR027417">
    <property type="entry name" value="P-loop_NTPase"/>
</dbReference>
<dbReference type="PANTHER" id="PTHR30486:SF15">
    <property type="entry name" value="TYPE II_IV SECRETION SYSTEM ATPASE"/>
    <property type="match status" value="1"/>
</dbReference>
<accession>A0A839HI32</accession>
<dbReference type="GO" id="GO:0016887">
    <property type="term" value="F:ATP hydrolysis activity"/>
    <property type="evidence" value="ECO:0007669"/>
    <property type="project" value="InterPro"/>
</dbReference>
<dbReference type="InterPro" id="IPR050921">
    <property type="entry name" value="T4SS_GSP_E_ATPase"/>
</dbReference>
<name>A0A839HI32_9BURK</name>
<evidence type="ECO:0000259" key="2">
    <source>
        <dbReference type="Pfam" id="PF00437"/>
    </source>
</evidence>
<evidence type="ECO:0000313" key="3">
    <source>
        <dbReference type="EMBL" id="MBB1160422.1"/>
    </source>
</evidence>
<keyword evidence="4" id="KW-1185">Reference proteome</keyword>
<dbReference type="Proteomes" id="UP000586093">
    <property type="component" value="Unassembled WGS sequence"/>
</dbReference>
<dbReference type="Gene3D" id="3.30.450.380">
    <property type="match status" value="1"/>
</dbReference>